<comment type="caution">
    <text evidence="2">The sequence shown here is derived from an EMBL/GenBank/DDBJ whole genome shotgun (WGS) entry which is preliminary data.</text>
</comment>
<reference evidence="2" key="1">
    <citation type="journal article" date="2012" name="Science">
        <title>Fermentation, hydrogen, and sulfur metabolism in multiple uncultivated bacterial phyla.</title>
        <authorList>
            <person name="Wrighton K.C."/>
            <person name="Thomas B.C."/>
            <person name="Sharon I."/>
            <person name="Miller C.S."/>
            <person name="Castelle C.J."/>
            <person name="VerBerkmoes N.C."/>
            <person name="Wilkins M.J."/>
            <person name="Hettich R.L."/>
            <person name="Lipton M.S."/>
            <person name="Williams K.H."/>
            <person name="Long P.E."/>
            <person name="Banfield J.F."/>
        </authorList>
    </citation>
    <scope>NUCLEOTIDE SEQUENCE [LARGE SCALE GENOMIC DNA]</scope>
</reference>
<feature type="chain" id="PRO_5017394501" description="Tryptophan-rich sensory protein" evidence="1">
    <location>
        <begin position="21"/>
        <end position="267"/>
    </location>
</feature>
<feature type="signal peptide" evidence="1">
    <location>
        <begin position="1"/>
        <end position="20"/>
    </location>
</feature>
<gene>
    <name evidence="2" type="ORF">ACD_2C00110G0002</name>
</gene>
<dbReference type="EMBL" id="AMFJ01000110">
    <property type="protein sequence ID" value="EKE29727.1"/>
    <property type="molecule type" value="Genomic_DNA"/>
</dbReference>
<evidence type="ECO:0008006" key="3">
    <source>
        <dbReference type="Google" id="ProtNLM"/>
    </source>
</evidence>
<evidence type="ECO:0000256" key="1">
    <source>
        <dbReference type="SAM" id="SignalP"/>
    </source>
</evidence>
<evidence type="ECO:0000313" key="2">
    <source>
        <dbReference type="EMBL" id="EKE29727.1"/>
    </source>
</evidence>
<proteinExistence type="predicted"/>
<protein>
    <recommendedName>
        <fullName evidence="3">Tryptophan-rich sensory protein</fullName>
    </recommendedName>
</protein>
<keyword evidence="1" id="KW-0732">Signal</keyword>
<accession>K2G629</accession>
<organism evidence="2">
    <name type="scientific">uncultured bacterium</name>
    <name type="common">gcode 4</name>
    <dbReference type="NCBI Taxonomy" id="1234023"/>
    <lineage>
        <taxon>Bacteria</taxon>
        <taxon>environmental samples</taxon>
    </lineage>
</organism>
<name>K2G629_9BACT</name>
<sequence length="267" mass="31139">MLLWILLSLFINLLVTWATASVDTNVASAATNDVKFKKLNAWFLWTTWVAVSLNIWTKQKEALGTPVTLTSDVLPISFILANKTLSRDKIITSNMVWLNEYLNVLKTNVNSLLDQSRDRESMLESYLDQLRSRYKWTIDQVTVLKEQARQLQSTATLSDQKIERLKWDLTNAYRTLDYDKTQSTLDEYLSEKDKNTYSKTYLVFLWKFIDSYTILNDYNKVLLDTLINNKEALIKNVTVVVPDSWTNLMQRFNLIKTEAEFKSSMKN</sequence>
<dbReference type="AlphaFoldDB" id="K2G629"/>